<dbReference type="EMBL" id="JAVRHP010000031">
    <property type="protein sequence ID" value="MDT0650050.1"/>
    <property type="molecule type" value="Genomic_DNA"/>
</dbReference>
<accession>A0ABU3CVU4</accession>
<organism evidence="1 2">
    <name type="scientific">Autumnicola edwardsiae</name>
    <dbReference type="NCBI Taxonomy" id="3075594"/>
    <lineage>
        <taxon>Bacteria</taxon>
        <taxon>Pseudomonadati</taxon>
        <taxon>Bacteroidota</taxon>
        <taxon>Flavobacteriia</taxon>
        <taxon>Flavobacteriales</taxon>
        <taxon>Flavobacteriaceae</taxon>
        <taxon>Autumnicola</taxon>
    </lineage>
</organism>
<gene>
    <name evidence="1" type="ORF">RM529_07835</name>
</gene>
<dbReference type="RefSeq" id="WP_311484252.1">
    <property type="nucleotide sequence ID" value="NZ_JAVRHP010000031.1"/>
</dbReference>
<comment type="caution">
    <text evidence="1">The sequence shown here is derived from an EMBL/GenBank/DDBJ whole genome shotgun (WGS) entry which is preliminary data.</text>
</comment>
<dbReference type="Proteomes" id="UP001248819">
    <property type="component" value="Unassembled WGS sequence"/>
</dbReference>
<reference evidence="1 2" key="1">
    <citation type="submission" date="2023-09" db="EMBL/GenBank/DDBJ databases">
        <authorList>
            <person name="Rey-Velasco X."/>
        </authorList>
    </citation>
    <scope>NUCLEOTIDE SEQUENCE [LARGE SCALE GENOMIC DNA]</scope>
    <source>
        <strain evidence="1 2">F297</strain>
    </source>
</reference>
<evidence type="ECO:0008006" key="3">
    <source>
        <dbReference type="Google" id="ProtNLM"/>
    </source>
</evidence>
<proteinExistence type="predicted"/>
<keyword evidence="2" id="KW-1185">Reference proteome</keyword>
<protein>
    <recommendedName>
        <fullName evidence="3">Addiction module component</fullName>
    </recommendedName>
</protein>
<evidence type="ECO:0000313" key="1">
    <source>
        <dbReference type="EMBL" id="MDT0650050.1"/>
    </source>
</evidence>
<evidence type="ECO:0000313" key="2">
    <source>
        <dbReference type="Proteomes" id="UP001248819"/>
    </source>
</evidence>
<sequence length="88" mass="10498">MNRDQLKIELLQKIIECNDEKLLAEVDNILKSFPSEVKEATEQYFASSPIPDSHYEQLDRDYQKYKEGKIELESWAEVKERIKIEHEL</sequence>
<name>A0ABU3CVU4_9FLAO</name>